<keyword evidence="3" id="KW-1185">Reference proteome</keyword>
<dbReference type="Proteomes" id="UP000316471">
    <property type="component" value="Unassembled WGS sequence"/>
</dbReference>
<dbReference type="SUPFAM" id="SSF51658">
    <property type="entry name" value="Xylose isomerase-like"/>
    <property type="match status" value="1"/>
</dbReference>
<accession>A0A562LSE7</accession>
<comment type="caution">
    <text evidence="2">The sequence shown here is derived from an EMBL/GenBank/DDBJ whole genome shotgun (WGS) entry which is preliminary data.</text>
</comment>
<dbReference type="HAMAP" id="MF_00697">
    <property type="entry name" value="UPF0276"/>
    <property type="match status" value="1"/>
</dbReference>
<dbReference type="EMBL" id="VLKP01000006">
    <property type="protein sequence ID" value="TWI10557.1"/>
    <property type="molecule type" value="Genomic_DNA"/>
</dbReference>
<dbReference type="NCBIfam" id="NF003818">
    <property type="entry name" value="PRK05409.1"/>
    <property type="match status" value="1"/>
</dbReference>
<dbReference type="InterPro" id="IPR007801">
    <property type="entry name" value="MbnB/TglH/ChrH"/>
</dbReference>
<protein>
    <recommendedName>
        <fullName evidence="1">UPF0276 protein IP93_01646</fullName>
    </recommendedName>
</protein>
<gene>
    <name evidence="2" type="ORF">IP93_01646</name>
</gene>
<proteinExistence type="inferred from homology"/>
<dbReference type="Pfam" id="PF05114">
    <property type="entry name" value="MbnB_TglH_ChrH"/>
    <property type="match status" value="1"/>
</dbReference>
<name>A0A562LSE7_9GAMM</name>
<dbReference type="InterPro" id="IPR036237">
    <property type="entry name" value="Xyl_isomerase-like_sf"/>
</dbReference>
<dbReference type="PANTHER" id="PTHR42194">
    <property type="entry name" value="UPF0276 PROTEIN HI_1600"/>
    <property type="match status" value="1"/>
</dbReference>
<evidence type="ECO:0000313" key="3">
    <source>
        <dbReference type="Proteomes" id="UP000316471"/>
    </source>
</evidence>
<reference evidence="2 3" key="1">
    <citation type="journal article" date="2015" name="Stand. Genomic Sci.">
        <title>Genomic Encyclopedia of Bacterial and Archaeal Type Strains, Phase III: the genomes of soil and plant-associated and newly described type strains.</title>
        <authorList>
            <person name="Whitman W.B."/>
            <person name="Woyke T."/>
            <person name="Klenk H.P."/>
            <person name="Zhou Y."/>
            <person name="Lilburn T.G."/>
            <person name="Beck B.J."/>
            <person name="De Vos P."/>
            <person name="Vandamme P."/>
            <person name="Eisen J.A."/>
            <person name="Garrity G."/>
            <person name="Hugenholtz P."/>
            <person name="Kyrpides N.C."/>
        </authorList>
    </citation>
    <scope>NUCLEOTIDE SEQUENCE [LARGE SCALE GENOMIC DNA]</scope>
    <source>
        <strain evidence="2 3">CGMCC 1.10136</strain>
    </source>
</reference>
<evidence type="ECO:0000256" key="1">
    <source>
        <dbReference type="HAMAP-Rule" id="MF_00697"/>
    </source>
</evidence>
<sequence>MAAMHGLAPDAAGLGLRRALLGPMRAAPPGSFDFLEAAPENWMGVGGRLGEAFADLAVRHPIVCHGLSLSLGGTTPLDDTLLARLRQFLDRIGCVLYSEHLSACSDDQGQLYDLMPLPFNRGAVEHVVARIRQVQDALGRRIAVENISYYAALLPEGGPGALRESDFINEVVSRADCDLLLDVNNIVVNATNHRYDPLDFLHAMPGDRITYLHVAGHYDEAEDLKIDTHGAPVSHPVWDLLAETYRHFGPRPTLLERDFNLPPLDELLGELATVRGHLAAAHRTVQRHAA</sequence>
<organism evidence="2 3">
    <name type="scientific">Aerolutibacter ruishenii</name>
    <dbReference type="NCBI Taxonomy" id="686800"/>
    <lineage>
        <taxon>Bacteria</taxon>
        <taxon>Pseudomonadati</taxon>
        <taxon>Pseudomonadota</taxon>
        <taxon>Gammaproteobacteria</taxon>
        <taxon>Lysobacterales</taxon>
        <taxon>Lysobacteraceae</taxon>
        <taxon>Aerolutibacter</taxon>
    </lineage>
</organism>
<evidence type="ECO:0000313" key="2">
    <source>
        <dbReference type="EMBL" id="TWI10557.1"/>
    </source>
</evidence>
<dbReference type="Gene3D" id="3.20.20.150">
    <property type="entry name" value="Divalent-metal-dependent TIM barrel enzymes"/>
    <property type="match status" value="1"/>
</dbReference>
<dbReference type="AlphaFoldDB" id="A0A562LSE7"/>
<comment type="similarity">
    <text evidence="1">Belongs to the UPF0276 family.</text>
</comment>
<dbReference type="PANTHER" id="PTHR42194:SF1">
    <property type="entry name" value="UPF0276 PROTEIN HI_1600"/>
    <property type="match status" value="1"/>
</dbReference>